<name>A0ACC3TCV0_9ASCO</name>
<reference evidence="2" key="1">
    <citation type="journal article" date="2024" name="Front. Bioeng. Biotechnol.">
        <title>Genome-scale model development and genomic sequencing of the oleaginous clade Lipomyces.</title>
        <authorList>
            <person name="Czajka J.J."/>
            <person name="Han Y."/>
            <person name="Kim J."/>
            <person name="Mondo S.J."/>
            <person name="Hofstad B.A."/>
            <person name="Robles A."/>
            <person name="Haridas S."/>
            <person name="Riley R."/>
            <person name="LaButti K."/>
            <person name="Pangilinan J."/>
            <person name="Andreopoulos W."/>
            <person name="Lipzen A."/>
            <person name="Yan J."/>
            <person name="Wang M."/>
            <person name="Ng V."/>
            <person name="Grigoriev I.V."/>
            <person name="Spatafora J.W."/>
            <person name="Magnuson J.K."/>
            <person name="Baker S.E."/>
            <person name="Pomraning K.R."/>
        </authorList>
    </citation>
    <scope>NUCLEOTIDE SEQUENCE [LARGE SCALE GENOMIC DNA]</scope>
    <source>
        <strain evidence="2">CBS 10300</strain>
    </source>
</reference>
<comment type="caution">
    <text evidence="1">The sequence shown here is derived from an EMBL/GenBank/DDBJ whole genome shotgun (WGS) entry which is preliminary data.</text>
</comment>
<sequence>MTNAVIVLAIPSDSLEDVLKNVTNGTSQQKRMEYFNLVLYCVTSIICCIRLVGRLVGNIAFMITTGFFYWFRNC</sequence>
<organism evidence="1 2">
    <name type="scientific">Lipomyces orientalis</name>
    <dbReference type="NCBI Taxonomy" id="1233043"/>
    <lineage>
        <taxon>Eukaryota</taxon>
        <taxon>Fungi</taxon>
        <taxon>Dikarya</taxon>
        <taxon>Ascomycota</taxon>
        <taxon>Saccharomycotina</taxon>
        <taxon>Lipomycetes</taxon>
        <taxon>Lipomycetales</taxon>
        <taxon>Lipomycetaceae</taxon>
        <taxon>Lipomyces</taxon>
    </lineage>
</organism>
<evidence type="ECO:0000313" key="1">
    <source>
        <dbReference type="EMBL" id="KAK9319003.1"/>
    </source>
</evidence>
<dbReference type="Proteomes" id="UP001489719">
    <property type="component" value="Unassembled WGS sequence"/>
</dbReference>
<protein>
    <submittedName>
        <fullName evidence="1">Uncharacterized protein</fullName>
    </submittedName>
</protein>
<accession>A0ACC3TCV0</accession>
<proteinExistence type="predicted"/>
<dbReference type="EMBL" id="MU970246">
    <property type="protein sequence ID" value="KAK9319003.1"/>
    <property type="molecule type" value="Genomic_DNA"/>
</dbReference>
<keyword evidence="2" id="KW-1185">Reference proteome</keyword>
<gene>
    <name evidence="1" type="ORF">V1517DRAFT_333931</name>
</gene>
<evidence type="ECO:0000313" key="2">
    <source>
        <dbReference type="Proteomes" id="UP001489719"/>
    </source>
</evidence>